<organism evidence="2 3">
    <name type="scientific">Candidatus Aquarickettsia rohweri</name>
    <dbReference type="NCBI Taxonomy" id="2602574"/>
    <lineage>
        <taxon>Bacteria</taxon>
        <taxon>Pseudomonadati</taxon>
        <taxon>Pseudomonadota</taxon>
        <taxon>Alphaproteobacteria</taxon>
        <taxon>Rickettsiales</taxon>
        <taxon>Candidatus Midichloriaceae</taxon>
        <taxon>Candidatus Aquarickettsia</taxon>
    </lineage>
</organism>
<dbReference type="OrthoDB" id="8374048at2"/>
<feature type="transmembrane region" description="Helical" evidence="1">
    <location>
        <begin position="74"/>
        <end position="91"/>
    </location>
</feature>
<dbReference type="InterPro" id="IPR021836">
    <property type="entry name" value="DUF3429"/>
</dbReference>
<name>A0A3R9ZJP2_9RICK</name>
<sequence length="148" mass="17542">MFKVIKNNVHIFLMYLGTLPFIIFMLSIIKNCEYNSIITNSSAESIKLYGLIISVFMAGIQWGLGLEKLFRYKLFIFNNFITIILWISYQIVSNNKFIFILLLSFIYYIVADFKFYNEKIISKKYLINRIIITIIVMINLFISLINFK</sequence>
<keyword evidence="3" id="KW-1185">Reference proteome</keyword>
<dbReference type="AlphaFoldDB" id="A0A3R9ZJP2"/>
<evidence type="ECO:0000256" key="1">
    <source>
        <dbReference type="SAM" id="Phobius"/>
    </source>
</evidence>
<feature type="transmembrane region" description="Helical" evidence="1">
    <location>
        <begin position="127"/>
        <end position="147"/>
    </location>
</feature>
<dbReference type="RefSeq" id="WP_126044957.1">
    <property type="nucleotide sequence ID" value="NZ_RXFM01000061.1"/>
</dbReference>
<gene>
    <name evidence="2" type="ORF">EIC27_04655</name>
</gene>
<dbReference type="Proteomes" id="UP000279470">
    <property type="component" value="Unassembled WGS sequence"/>
</dbReference>
<evidence type="ECO:0000313" key="2">
    <source>
        <dbReference type="EMBL" id="RST64609.1"/>
    </source>
</evidence>
<feature type="transmembrane region" description="Helical" evidence="1">
    <location>
        <begin position="12"/>
        <end position="29"/>
    </location>
</feature>
<evidence type="ECO:0000313" key="3">
    <source>
        <dbReference type="Proteomes" id="UP000279470"/>
    </source>
</evidence>
<accession>A0A3R9ZJP2</accession>
<protein>
    <submittedName>
        <fullName evidence="2">DUF3429 family protein</fullName>
    </submittedName>
</protein>
<feature type="transmembrane region" description="Helical" evidence="1">
    <location>
        <begin position="49"/>
        <end position="67"/>
    </location>
</feature>
<keyword evidence="1" id="KW-0812">Transmembrane</keyword>
<keyword evidence="1" id="KW-0472">Membrane</keyword>
<keyword evidence="1" id="KW-1133">Transmembrane helix</keyword>
<proteinExistence type="predicted"/>
<feature type="transmembrane region" description="Helical" evidence="1">
    <location>
        <begin position="97"/>
        <end position="115"/>
    </location>
</feature>
<comment type="caution">
    <text evidence="2">The sequence shown here is derived from an EMBL/GenBank/DDBJ whole genome shotgun (WGS) entry which is preliminary data.</text>
</comment>
<reference evidence="3" key="1">
    <citation type="submission" date="2018-11" db="EMBL/GenBank/DDBJ databases">
        <title>Phylogenetic, genomic, and biogeographic characterization of a novel and ubiquitous marine invertebrate-associated Rickettsiales parasite, Candidatus Marinoinvertebrata rohwerii, gen. nov., sp. nov.</title>
        <authorList>
            <person name="Klinges J.G."/>
            <person name="Rosales S.M."/>
            <person name="Mcminds R."/>
            <person name="Shaver E.C."/>
            <person name="Shantz A."/>
            <person name="Peters E.C."/>
            <person name="Burkepile D.E."/>
            <person name="Silliman B.R."/>
            <person name="Vega Thurber R.L."/>
        </authorList>
    </citation>
    <scope>NUCLEOTIDE SEQUENCE [LARGE SCALE GENOMIC DNA]</scope>
    <source>
        <strain evidence="3">a_cerv_44</strain>
    </source>
</reference>
<dbReference type="EMBL" id="RXFM01000061">
    <property type="protein sequence ID" value="RST64609.1"/>
    <property type="molecule type" value="Genomic_DNA"/>
</dbReference>
<dbReference type="Pfam" id="PF11911">
    <property type="entry name" value="DUF3429"/>
    <property type="match status" value="1"/>
</dbReference>